<dbReference type="Proteomes" id="UP001180840">
    <property type="component" value="Unassembled WGS sequence"/>
</dbReference>
<organism evidence="1 2">
    <name type="scientific">Corynebacterium guangdongense</name>
    <dbReference type="NCBI Taxonomy" id="1783348"/>
    <lineage>
        <taxon>Bacteria</taxon>
        <taxon>Bacillati</taxon>
        <taxon>Actinomycetota</taxon>
        <taxon>Actinomycetes</taxon>
        <taxon>Mycobacteriales</taxon>
        <taxon>Corynebacteriaceae</taxon>
        <taxon>Corynebacterium</taxon>
    </lineage>
</organism>
<protein>
    <submittedName>
        <fullName evidence="1">Uncharacterized protein</fullName>
    </submittedName>
</protein>
<reference evidence="1" key="1">
    <citation type="submission" date="2023-07" db="EMBL/GenBank/DDBJ databases">
        <title>Sequencing the genomes of 1000 actinobacteria strains.</title>
        <authorList>
            <person name="Klenk H.-P."/>
        </authorList>
    </citation>
    <scope>NUCLEOTIDE SEQUENCE</scope>
    <source>
        <strain evidence="1">DSM 107476</strain>
    </source>
</reference>
<accession>A0ABU1ZWY3</accession>
<sequence length="50" mass="5496">MAATPRGNRAAGFATLVDYVAPGMLHQDDGNLIAHQFRTRIAALYLRRTP</sequence>
<dbReference type="EMBL" id="JAVDXZ010000001">
    <property type="protein sequence ID" value="MDR7329444.1"/>
    <property type="molecule type" value="Genomic_DNA"/>
</dbReference>
<comment type="caution">
    <text evidence="1">The sequence shown here is derived from an EMBL/GenBank/DDBJ whole genome shotgun (WGS) entry which is preliminary data.</text>
</comment>
<evidence type="ECO:0000313" key="2">
    <source>
        <dbReference type="Proteomes" id="UP001180840"/>
    </source>
</evidence>
<evidence type="ECO:0000313" key="1">
    <source>
        <dbReference type="EMBL" id="MDR7329444.1"/>
    </source>
</evidence>
<keyword evidence="2" id="KW-1185">Reference proteome</keyword>
<gene>
    <name evidence="1" type="ORF">J2S39_001120</name>
</gene>
<name>A0ABU1ZWY3_9CORY</name>
<dbReference type="RefSeq" id="WP_290194197.1">
    <property type="nucleotide sequence ID" value="NZ_CP047654.1"/>
</dbReference>
<proteinExistence type="predicted"/>